<name>A0A0D0A8D1_9AGAM</name>
<sequence>MPGPSPLMDTRVSEITFLQCLHRIRAFRRAPHQPGCAPGRILVSLYTLPVVRLRFRMDMLSPQSGIPFSSFPADALNPPRIEALELRPWRPVDTYHRKFWGPRLGFSHMDLVSHGPTRLAVVYTLPPQHSNCSAKQRSIPQPRSWRPRKDLHDRTNFIQHPPSCISHPVK</sequence>
<reference evidence="1 2" key="1">
    <citation type="submission" date="2014-04" db="EMBL/GenBank/DDBJ databases">
        <authorList>
            <consortium name="DOE Joint Genome Institute"/>
            <person name="Kuo A."/>
            <person name="Kohler A."/>
            <person name="Costa M.D."/>
            <person name="Nagy L.G."/>
            <person name="Floudas D."/>
            <person name="Copeland A."/>
            <person name="Barry K.W."/>
            <person name="Cichocki N."/>
            <person name="Veneault-Fourrey C."/>
            <person name="LaButti K."/>
            <person name="Lindquist E.A."/>
            <person name="Lipzen A."/>
            <person name="Lundell T."/>
            <person name="Morin E."/>
            <person name="Murat C."/>
            <person name="Sun H."/>
            <person name="Tunlid A."/>
            <person name="Henrissat B."/>
            <person name="Grigoriev I.V."/>
            <person name="Hibbett D.S."/>
            <person name="Martin F."/>
            <person name="Nordberg H.P."/>
            <person name="Cantor M.N."/>
            <person name="Hua S.X."/>
        </authorList>
    </citation>
    <scope>NUCLEOTIDE SEQUENCE [LARGE SCALE GENOMIC DNA]</scope>
    <source>
        <strain evidence="1 2">441</strain>
    </source>
</reference>
<reference evidence="2" key="2">
    <citation type="submission" date="2015-01" db="EMBL/GenBank/DDBJ databases">
        <title>Evolutionary Origins and Diversification of the Mycorrhizal Mutualists.</title>
        <authorList>
            <consortium name="DOE Joint Genome Institute"/>
            <consortium name="Mycorrhizal Genomics Consortium"/>
            <person name="Kohler A."/>
            <person name="Kuo A."/>
            <person name="Nagy L.G."/>
            <person name="Floudas D."/>
            <person name="Copeland A."/>
            <person name="Barry K.W."/>
            <person name="Cichocki N."/>
            <person name="Veneault-Fourrey C."/>
            <person name="LaButti K."/>
            <person name="Lindquist E.A."/>
            <person name="Lipzen A."/>
            <person name="Lundell T."/>
            <person name="Morin E."/>
            <person name="Murat C."/>
            <person name="Riley R."/>
            <person name="Ohm R."/>
            <person name="Sun H."/>
            <person name="Tunlid A."/>
            <person name="Henrissat B."/>
            <person name="Grigoriev I.V."/>
            <person name="Hibbett D.S."/>
            <person name="Martin F."/>
        </authorList>
    </citation>
    <scope>NUCLEOTIDE SEQUENCE [LARGE SCALE GENOMIC DNA]</scope>
    <source>
        <strain evidence="2">441</strain>
    </source>
</reference>
<proteinExistence type="predicted"/>
<protein>
    <submittedName>
        <fullName evidence="1">Uncharacterized protein</fullName>
    </submittedName>
</protein>
<dbReference type="AlphaFoldDB" id="A0A0D0A8D1"/>
<dbReference type="EMBL" id="KN833693">
    <property type="protein sequence ID" value="KIK28298.1"/>
    <property type="molecule type" value="Genomic_DNA"/>
</dbReference>
<keyword evidence="2" id="KW-1185">Reference proteome</keyword>
<evidence type="ECO:0000313" key="2">
    <source>
        <dbReference type="Proteomes" id="UP000054018"/>
    </source>
</evidence>
<accession>A0A0D0A8D1</accession>
<organism evidence="1 2">
    <name type="scientific">Pisolithus microcarpus 441</name>
    <dbReference type="NCBI Taxonomy" id="765257"/>
    <lineage>
        <taxon>Eukaryota</taxon>
        <taxon>Fungi</taxon>
        <taxon>Dikarya</taxon>
        <taxon>Basidiomycota</taxon>
        <taxon>Agaricomycotina</taxon>
        <taxon>Agaricomycetes</taxon>
        <taxon>Agaricomycetidae</taxon>
        <taxon>Boletales</taxon>
        <taxon>Sclerodermatineae</taxon>
        <taxon>Pisolithaceae</taxon>
        <taxon>Pisolithus</taxon>
    </lineage>
</organism>
<dbReference type="HOGENOM" id="CLU_1571274_0_0_1"/>
<gene>
    <name evidence="1" type="ORF">PISMIDRAFT_611434</name>
</gene>
<evidence type="ECO:0000313" key="1">
    <source>
        <dbReference type="EMBL" id="KIK28298.1"/>
    </source>
</evidence>
<dbReference type="OrthoDB" id="10269934at2759"/>
<dbReference type="Proteomes" id="UP000054018">
    <property type="component" value="Unassembled WGS sequence"/>
</dbReference>